<evidence type="ECO:0000313" key="9">
    <source>
        <dbReference type="EMBL" id="CAD5110866.1"/>
    </source>
</evidence>
<dbReference type="PANTHER" id="PTHR12855">
    <property type="entry name" value="DNA METHYLTRANSFERASE 1-ASSOCIATED PROTEIN 1 FAMILY MEMBER"/>
    <property type="match status" value="1"/>
</dbReference>
<accession>A0A7I8V8C6</accession>
<dbReference type="InterPro" id="IPR008468">
    <property type="entry name" value="DMAP1"/>
</dbReference>
<feature type="domain" description="DNA methyltransferase 1-associated 1" evidence="7">
    <location>
        <begin position="229"/>
        <end position="391"/>
    </location>
</feature>
<dbReference type="Gene3D" id="1.10.10.60">
    <property type="entry name" value="Homeodomain-like"/>
    <property type="match status" value="1"/>
</dbReference>
<evidence type="ECO:0000259" key="7">
    <source>
        <dbReference type="Pfam" id="PF05499"/>
    </source>
</evidence>
<dbReference type="GO" id="GO:0000812">
    <property type="term" value="C:Swr1 complex"/>
    <property type="evidence" value="ECO:0007669"/>
    <property type="project" value="TreeGrafter"/>
</dbReference>
<evidence type="ECO:0000256" key="1">
    <source>
        <dbReference type="ARBA" id="ARBA00004123"/>
    </source>
</evidence>
<dbReference type="PANTHER" id="PTHR12855:SF10">
    <property type="entry name" value="DNA METHYLTRANSFERASE 1-ASSOCIATED PROTEIN 1"/>
    <property type="match status" value="1"/>
</dbReference>
<dbReference type="GO" id="GO:0006338">
    <property type="term" value="P:chromatin remodeling"/>
    <property type="evidence" value="ECO:0007669"/>
    <property type="project" value="InterPro"/>
</dbReference>
<feature type="domain" description="DAMP1 SANT/Myb-like" evidence="8">
    <location>
        <begin position="108"/>
        <end position="189"/>
    </location>
</feature>
<dbReference type="EMBL" id="CAJFCJ010000001">
    <property type="protein sequence ID" value="CAD5110866.1"/>
    <property type="molecule type" value="Genomic_DNA"/>
</dbReference>
<dbReference type="InterPro" id="IPR027109">
    <property type="entry name" value="Swc4/Dmap1"/>
</dbReference>
<reference evidence="9 10" key="1">
    <citation type="submission" date="2020-08" db="EMBL/GenBank/DDBJ databases">
        <authorList>
            <person name="Hejnol A."/>
        </authorList>
    </citation>
    <scope>NUCLEOTIDE SEQUENCE [LARGE SCALE GENOMIC DNA]</scope>
</reference>
<dbReference type="OrthoDB" id="19740at2759"/>
<feature type="compositionally biased region" description="Polar residues" evidence="6">
    <location>
        <begin position="257"/>
        <end position="280"/>
    </location>
</feature>
<dbReference type="Pfam" id="PF16282">
    <property type="entry name" value="SANT_DAMP1_like"/>
    <property type="match status" value="1"/>
</dbReference>
<evidence type="ECO:0000256" key="5">
    <source>
        <dbReference type="ARBA" id="ARBA00023242"/>
    </source>
</evidence>
<evidence type="ECO:0000256" key="6">
    <source>
        <dbReference type="SAM" id="MobiDB-lite"/>
    </source>
</evidence>
<dbReference type="GO" id="GO:0003714">
    <property type="term" value="F:transcription corepressor activity"/>
    <property type="evidence" value="ECO:0007669"/>
    <property type="project" value="TreeGrafter"/>
</dbReference>
<keyword evidence="5" id="KW-0539">Nucleus</keyword>
<keyword evidence="3" id="KW-0805">Transcription regulation</keyword>
<comment type="caution">
    <text evidence="9">The sequence shown here is derived from an EMBL/GenBank/DDBJ whole genome shotgun (WGS) entry which is preliminary data.</text>
</comment>
<gene>
    <name evidence="9" type="ORF">DGYR_LOCUS224</name>
</gene>
<evidence type="ECO:0000259" key="8">
    <source>
        <dbReference type="Pfam" id="PF16282"/>
    </source>
</evidence>
<name>A0A7I8V8C6_9ANNE</name>
<proteinExistence type="predicted"/>
<keyword evidence="2" id="KW-0156">Chromatin regulator</keyword>
<protein>
    <submittedName>
        <fullName evidence="9">DgyrCDS231</fullName>
    </submittedName>
</protein>
<feature type="region of interest" description="Disordered" evidence="6">
    <location>
        <begin position="1"/>
        <end position="26"/>
    </location>
</feature>
<feature type="compositionally biased region" description="Polar residues" evidence="6">
    <location>
        <begin position="1"/>
        <end position="18"/>
    </location>
</feature>
<evidence type="ECO:0000256" key="4">
    <source>
        <dbReference type="ARBA" id="ARBA00023163"/>
    </source>
</evidence>
<feature type="compositionally biased region" description="Basic and acidic residues" evidence="6">
    <location>
        <begin position="236"/>
        <end position="253"/>
    </location>
</feature>
<dbReference type="Proteomes" id="UP000549394">
    <property type="component" value="Unassembled WGS sequence"/>
</dbReference>
<comment type="subcellular location">
    <subcellularLocation>
        <location evidence="1">Nucleus</location>
    </subcellularLocation>
</comment>
<dbReference type="GO" id="GO:0035267">
    <property type="term" value="C:NuA4 histone acetyltransferase complex"/>
    <property type="evidence" value="ECO:0007669"/>
    <property type="project" value="InterPro"/>
</dbReference>
<feature type="region of interest" description="Disordered" evidence="6">
    <location>
        <begin position="227"/>
        <end position="289"/>
    </location>
</feature>
<dbReference type="GO" id="GO:0000122">
    <property type="term" value="P:negative regulation of transcription by RNA polymerase II"/>
    <property type="evidence" value="ECO:0007669"/>
    <property type="project" value="TreeGrafter"/>
</dbReference>
<evidence type="ECO:0000256" key="3">
    <source>
        <dbReference type="ARBA" id="ARBA00023015"/>
    </source>
</evidence>
<sequence length="445" mass="51472">MSTMDLLTIEGNPSTPDGEQTPPVGKLQKKMKKPEQMARELWGLLSTDGEDLDYPLTQAGTSYCTRKMDMMKRKVRKWRHVQVEHPTRKDHMTMKCLRREDDPGTFGYGRFDKSVEFLRYSQAEYDAHITDRDEWTKNETDYLMQLAVKYSRRFVVMADRYLMDQMDNQSFEKRSVDELKARFYYIQETFNKVRNIDQEDECMFDASNEERRREQLARLLSRSQKDIEEEQQLENEMSKIEARKREREKKTQDLQKLMTQASVSNVSVPSTPHTPLSASPSKRKSLPATPISASLNVDGIKYHDWSGHTGPSVRSQRMKLPSTLSVKKHRAIDCALRNMKADTPTATEENVELFNELRSDIVRLYEEALQMFNLQYEMHSTRISIQQSNPSYELPEDLKGALSVPSIPILSGVDLSSGTNPTPSRKKRAAAIEQGNVLRKIKQKV</sequence>
<dbReference type="AlphaFoldDB" id="A0A7I8V8C6"/>
<evidence type="ECO:0000256" key="2">
    <source>
        <dbReference type="ARBA" id="ARBA00022853"/>
    </source>
</evidence>
<dbReference type="InterPro" id="IPR032563">
    <property type="entry name" value="DAMP1_SANT-like"/>
</dbReference>
<organism evidence="9 10">
    <name type="scientific">Dimorphilus gyrociliatus</name>
    <dbReference type="NCBI Taxonomy" id="2664684"/>
    <lineage>
        <taxon>Eukaryota</taxon>
        <taxon>Metazoa</taxon>
        <taxon>Spiralia</taxon>
        <taxon>Lophotrochozoa</taxon>
        <taxon>Annelida</taxon>
        <taxon>Polychaeta</taxon>
        <taxon>Polychaeta incertae sedis</taxon>
        <taxon>Dinophilidae</taxon>
        <taxon>Dimorphilus</taxon>
    </lineage>
</organism>
<dbReference type="GO" id="GO:0006281">
    <property type="term" value="P:DNA repair"/>
    <property type="evidence" value="ECO:0007669"/>
    <property type="project" value="InterPro"/>
</dbReference>
<dbReference type="Pfam" id="PF05499">
    <property type="entry name" value="DMAP1"/>
    <property type="match status" value="1"/>
</dbReference>
<keyword evidence="10" id="KW-1185">Reference proteome</keyword>
<keyword evidence="4" id="KW-0804">Transcription</keyword>
<evidence type="ECO:0000313" key="10">
    <source>
        <dbReference type="Proteomes" id="UP000549394"/>
    </source>
</evidence>